<name>A0A392SGD2_9FABA</name>
<protein>
    <submittedName>
        <fullName evidence="2">Uncharacterized protein</fullName>
    </submittedName>
</protein>
<feature type="non-terminal residue" evidence="2">
    <location>
        <position position="57"/>
    </location>
</feature>
<sequence length="57" mass="6369">MNPEAEFSPEAIEIPSEISTSEHQPSEHQPPLNIQPSEIQPTSETHTKPIPDQNSEH</sequence>
<feature type="compositionally biased region" description="Basic and acidic residues" evidence="1">
    <location>
        <begin position="45"/>
        <end position="57"/>
    </location>
</feature>
<organism evidence="2 3">
    <name type="scientific">Trifolium medium</name>
    <dbReference type="NCBI Taxonomy" id="97028"/>
    <lineage>
        <taxon>Eukaryota</taxon>
        <taxon>Viridiplantae</taxon>
        <taxon>Streptophyta</taxon>
        <taxon>Embryophyta</taxon>
        <taxon>Tracheophyta</taxon>
        <taxon>Spermatophyta</taxon>
        <taxon>Magnoliopsida</taxon>
        <taxon>eudicotyledons</taxon>
        <taxon>Gunneridae</taxon>
        <taxon>Pentapetalae</taxon>
        <taxon>rosids</taxon>
        <taxon>fabids</taxon>
        <taxon>Fabales</taxon>
        <taxon>Fabaceae</taxon>
        <taxon>Papilionoideae</taxon>
        <taxon>50 kb inversion clade</taxon>
        <taxon>NPAAA clade</taxon>
        <taxon>Hologalegina</taxon>
        <taxon>IRL clade</taxon>
        <taxon>Trifolieae</taxon>
        <taxon>Trifolium</taxon>
    </lineage>
</organism>
<reference evidence="2 3" key="1">
    <citation type="journal article" date="2018" name="Front. Plant Sci.">
        <title>Red Clover (Trifolium pratense) and Zigzag Clover (T. medium) - A Picture of Genomic Similarities and Differences.</title>
        <authorList>
            <person name="Dluhosova J."/>
            <person name="Istvanek J."/>
            <person name="Nedelnik J."/>
            <person name="Repkova J."/>
        </authorList>
    </citation>
    <scope>NUCLEOTIDE SEQUENCE [LARGE SCALE GENOMIC DNA]</scope>
    <source>
        <strain evidence="3">cv. 10/8</strain>
        <tissue evidence="2">Leaf</tissue>
    </source>
</reference>
<comment type="caution">
    <text evidence="2">The sequence shown here is derived from an EMBL/GenBank/DDBJ whole genome shotgun (WGS) entry which is preliminary data.</text>
</comment>
<dbReference type="EMBL" id="LXQA010379122">
    <property type="protein sequence ID" value="MCI47931.1"/>
    <property type="molecule type" value="Genomic_DNA"/>
</dbReference>
<proteinExistence type="predicted"/>
<dbReference type="Proteomes" id="UP000265520">
    <property type="component" value="Unassembled WGS sequence"/>
</dbReference>
<evidence type="ECO:0000256" key="1">
    <source>
        <dbReference type="SAM" id="MobiDB-lite"/>
    </source>
</evidence>
<evidence type="ECO:0000313" key="3">
    <source>
        <dbReference type="Proteomes" id="UP000265520"/>
    </source>
</evidence>
<dbReference type="AlphaFoldDB" id="A0A392SGD2"/>
<keyword evidence="3" id="KW-1185">Reference proteome</keyword>
<feature type="compositionally biased region" description="Polar residues" evidence="1">
    <location>
        <begin position="32"/>
        <end position="44"/>
    </location>
</feature>
<accession>A0A392SGD2</accession>
<feature type="region of interest" description="Disordered" evidence="1">
    <location>
        <begin position="1"/>
        <end position="57"/>
    </location>
</feature>
<evidence type="ECO:0000313" key="2">
    <source>
        <dbReference type="EMBL" id="MCI47931.1"/>
    </source>
</evidence>